<dbReference type="AlphaFoldDB" id="A0A914PJQ2"/>
<evidence type="ECO:0000313" key="1">
    <source>
        <dbReference type="Proteomes" id="UP000887578"/>
    </source>
</evidence>
<keyword evidence="1" id="KW-1185">Reference proteome</keyword>
<evidence type="ECO:0000313" key="2">
    <source>
        <dbReference type="WBParaSite" id="PDA_v2.g18613.t1"/>
    </source>
</evidence>
<dbReference type="Proteomes" id="UP000887578">
    <property type="component" value="Unplaced"/>
</dbReference>
<protein>
    <submittedName>
        <fullName evidence="2">Uncharacterized protein</fullName>
    </submittedName>
</protein>
<dbReference type="WBParaSite" id="PDA_v2.g18613.t1">
    <property type="protein sequence ID" value="PDA_v2.g18613.t1"/>
    <property type="gene ID" value="PDA_v2.g18613"/>
</dbReference>
<organism evidence="1 2">
    <name type="scientific">Panagrolaimus davidi</name>
    <dbReference type="NCBI Taxonomy" id="227884"/>
    <lineage>
        <taxon>Eukaryota</taxon>
        <taxon>Metazoa</taxon>
        <taxon>Ecdysozoa</taxon>
        <taxon>Nematoda</taxon>
        <taxon>Chromadorea</taxon>
        <taxon>Rhabditida</taxon>
        <taxon>Tylenchina</taxon>
        <taxon>Panagrolaimomorpha</taxon>
        <taxon>Panagrolaimoidea</taxon>
        <taxon>Panagrolaimidae</taxon>
        <taxon>Panagrolaimus</taxon>
    </lineage>
</organism>
<name>A0A914PJQ2_9BILA</name>
<accession>A0A914PJQ2</accession>
<reference evidence="2" key="1">
    <citation type="submission" date="2022-11" db="UniProtKB">
        <authorList>
            <consortium name="WormBaseParasite"/>
        </authorList>
    </citation>
    <scope>IDENTIFICATION</scope>
</reference>
<sequence>MPLPLSRFMNVFNENSNINNNNRNNNNEFHSIHQQHKFHHTDDETENDNNSVENVFMHKRGGVRLCGVRLLKKMSAVCNNCIKSPDSSAITKRAGPAGK</sequence>
<proteinExistence type="predicted"/>